<sequence length="89" mass="10058">MAKPEKILAKMRESPKNVRYSEVYSVCVEFFGLPRQTGGSHAVFKTPWVGDPRINIQADPNGGCKMYQLKQVIAAIDKLQEMQAEEDDQ</sequence>
<dbReference type="Proteomes" id="UP000655751">
    <property type="component" value="Unassembled WGS sequence"/>
</dbReference>
<organism evidence="1 2">
    <name type="scientific">Nocardia bovistercoris</name>
    <dbReference type="NCBI Taxonomy" id="2785916"/>
    <lineage>
        <taxon>Bacteria</taxon>
        <taxon>Bacillati</taxon>
        <taxon>Actinomycetota</taxon>
        <taxon>Actinomycetes</taxon>
        <taxon>Mycobacteriales</taxon>
        <taxon>Nocardiaceae</taxon>
        <taxon>Nocardia</taxon>
    </lineage>
</organism>
<dbReference type="EMBL" id="JADMLG010000007">
    <property type="protein sequence ID" value="MBH0778247.1"/>
    <property type="molecule type" value="Genomic_DNA"/>
</dbReference>
<protein>
    <submittedName>
        <fullName evidence="1">Toxin HicA</fullName>
    </submittedName>
</protein>
<dbReference type="AlphaFoldDB" id="A0A931IDR6"/>
<dbReference type="RefSeq" id="WP_196150565.1">
    <property type="nucleotide sequence ID" value="NZ_JADMLG010000007.1"/>
</dbReference>
<keyword evidence="2" id="KW-1185">Reference proteome</keyword>
<proteinExistence type="predicted"/>
<gene>
    <name evidence="1" type="ORF">IT779_18365</name>
</gene>
<reference evidence="1" key="1">
    <citation type="submission" date="2020-11" db="EMBL/GenBank/DDBJ databases">
        <title>Nocardia NEAU-351.nov., a novel actinomycete isolated from the cow dung.</title>
        <authorList>
            <person name="Zhang X."/>
        </authorList>
    </citation>
    <scope>NUCLEOTIDE SEQUENCE</scope>
    <source>
        <strain evidence="1">NEAU-351</strain>
    </source>
</reference>
<accession>A0A931IDR6</accession>
<evidence type="ECO:0000313" key="2">
    <source>
        <dbReference type="Proteomes" id="UP000655751"/>
    </source>
</evidence>
<evidence type="ECO:0000313" key="1">
    <source>
        <dbReference type="EMBL" id="MBH0778247.1"/>
    </source>
</evidence>
<name>A0A931IDR6_9NOCA</name>
<comment type="caution">
    <text evidence="1">The sequence shown here is derived from an EMBL/GenBank/DDBJ whole genome shotgun (WGS) entry which is preliminary data.</text>
</comment>